<proteinExistence type="inferred from homology"/>
<organism evidence="7 8">
    <name type="scientific">Kaistia geumhonensis</name>
    <dbReference type="NCBI Taxonomy" id="410839"/>
    <lineage>
        <taxon>Bacteria</taxon>
        <taxon>Pseudomonadati</taxon>
        <taxon>Pseudomonadota</taxon>
        <taxon>Alphaproteobacteria</taxon>
        <taxon>Hyphomicrobiales</taxon>
        <taxon>Kaistiaceae</taxon>
        <taxon>Kaistia</taxon>
    </lineage>
</organism>
<evidence type="ECO:0000256" key="3">
    <source>
        <dbReference type="ARBA" id="ARBA00022448"/>
    </source>
</evidence>
<evidence type="ECO:0000259" key="6">
    <source>
        <dbReference type="PROSITE" id="PS50893"/>
    </source>
</evidence>
<gene>
    <name evidence="7" type="ORF">QO015_002442</name>
</gene>
<comment type="similarity">
    <text evidence="2">Belongs to the ABC transporter superfamily.</text>
</comment>
<sequence>MSAKDGAPALELKGITKRYDAQTVVDRVDLRVRPNATVALVGESGSGKTTTGLMALRLIEPSDGRIILGGEDVTTLSQKDLRPFRRRMQVVFQDSYASLDPMMTLGEIIAEPLAIHGIGTRAERGERARDWLARVGLDGSYATRYPHELSGGQRQRVSVARALILGPSVLVADEPTSALDVSVKAQIVNLLQDLQADMGLSMLFISHDLSVVRSLADEVVVMLRGRVVERGPTERIFTHAHHPYTRSLLDAVPVIDPKARRRRSFLSSAEISAATPRLRPSDIEPQPLLDTADPQLVALVGSHFVEAIVSERG</sequence>
<dbReference type="InterPro" id="IPR003593">
    <property type="entry name" value="AAA+_ATPase"/>
</dbReference>
<accession>A0ABU0M795</accession>
<name>A0ABU0M795_9HYPH</name>
<dbReference type="InterPro" id="IPR050319">
    <property type="entry name" value="ABC_transp_ATP-bind"/>
</dbReference>
<dbReference type="Pfam" id="PF00005">
    <property type="entry name" value="ABC_tran"/>
    <property type="match status" value="1"/>
</dbReference>
<feature type="domain" description="ABC transporter" evidence="6">
    <location>
        <begin position="10"/>
        <end position="249"/>
    </location>
</feature>
<protein>
    <submittedName>
        <fullName evidence="7">ABC-type oligopeptide transport system ATPase subunit</fullName>
    </submittedName>
</protein>
<evidence type="ECO:0000256" key="1">
    <source>
        <dbReference type="ARBA" id="ARBA00004417"/>
    </source>
</evidence>
<dbReference type="InterPro" id="IPR013563">
    <property type="entry name" value="Oligopep_ABC_C"/>
</dbReference>
<dbReference type="PANTHER" id="PTHR43776">
    <property type="entry name" value="TRANSPORT ATP-BINDING PROTEIN"/>
    <property type="match status" value="1"/>
</dbReference>
<dbReference type="SUPFAM" id="SSF52540">
    <property type="entry name" value="P-loop containing nucleoside triphosphate hydrolases"/>
    <property type="match status" value="1"/>
</dbReference>
<dbReference type="PANTHER" id="PTHR43776:SF7">
    <property type="entry name" value="D,D-DIPEPTIDE TRANSPORT ATP-BINDING PROTEIN DDPF-RELATED"/>
    <property type="match status" value="1"/>
</dbReference>
<evidence type="ECO:0000313" key="8">
    <source>
        <dbReference type="Proteomes" id="UP001223743"/>
    </source>
</evidence>
<evidence type="ECO:0000256" key="2">
    <source>
        <dbReference type="ARBA" id="ARBA00005417"/>
    </source>
</evidence>
<evidence type="ECO:0000313" key="7">
    <source>
        <dbReference type="EMBL" id="MDQ0516829.1"/>
    </source>
</evidence>
<comment type="caution">
    <text evidence="7">The sequence shown here is derived from an EMBL/GenBank/DDBJ whole genome shotgun (WGS) entry which is preliminary data.</text>
</comment>
<evidence type="ECO:0000256" key="4">
    <source>
        <dbReference type="ARBA" id="ARBA00022741"/>
    </source>
</evidence>
<dbReference type="InterPro" id="IPR003439">
    <property type="entry name" value="ABC_transporter-like_ATP-bd"/>
</dbReference>
<keyword evidence="5" id="KW-0067">ATP-binding</keyword>
<reference evidence="7 8" key="1">
    <citation type="submission" date="2023-07" db="EMBL/GenBank/DDBJ databases">
        <title>Genomic Encyclopedia of Type Strains, Phase IV (KMG-IV): sequencing the most valuable type-strain genomes for metagenomic binning, comparative biology and taxonomic classification.</title>
        <authorList>
            <person name="Goeker M."/>
        </authorList>
    </citation>
    <scope>NUCLEOTIDE SEQUENCE [LARGE SCALE GENOMIC DNA]</scope>
    <source>
        <strain evidence="7 8">B1-1</strain>
    </source>
</reference>
<comment type="subcellular location">
    <subcellularLocation>
        <location evidence="1">Cell inner membrane</location>
        <topology evidence="1">Peripheral membrane protein</topology>
    </subcellularLocation>
</comment>
<dbReference type="InterPro" id="IPR027417">
    <property type="entry name" value="P-loop_NTPase"/>
</dbReference>
<dbReference type="InterPro" id="IPR017871">
    <property type="entry name" value="ABC_transporter-like_CS"/>
</dbReference>
<keyword evidence="4" id="KW-0547">Nucleotide-binding</keyword>
<keyword evidence="8" id="KW-1185">Reference proteome</keyword>
<evidence type="ECO:0000256" key="5">
    <source>
        <dbReference type="ARBA" id="ARBA00022840"/>
    </source>
</evidence>
<dbReference type="CDD" id="cd03257">
    <property type="entry name" value="ABC_NikE_OppD_transporters"/>
    <property type="match status" value="1"/>
</dbReference>
<dbReference type="RefSeq" id="WP_266279106.1">
    <property type="nucleotide sequence ID" value="NZ_JAPKNF010000001.1"/>
</dbReference>
<dbReference type="Gene3D" id="3.40.50.300">
    <property type="entry name" value="P-loop containing nucleotide triphosphate hydrolases"/>
    <property type="match status" value="1"/>
</dbReference>
<dbReference type="PROSITE" id="PS00211">
    <property type="entry name" value="ABC_TRANSPORTER_1"/>
    <property type="match status" value="1"/>
</dbReference>
<dbReference type="PROSITE" id="PS50893">
    <property type="entry name" value="ABC_TRANSPORTER_2"/>
    <property type="match status" value="1"/>
</dbReference>
<keyword evidence="3" id="KW-0813">Transport</keyword>
<dbReference type="SMART" id="SM00382">
    <property type="entry name" value="AAA"/>
    <property type="match status" value="1"/>
</dbReference>
<dbReference type="Proteomes" id="UP001223743">
    <property type="component" value="Unassembled WGS sequence"/>
</dbReference>
<dbReference type="EMBL" id="JAUSWJ010000001">
    <property type="protein sequence ID" value="MDQ0516829.1"/>
    <property type="molecule type" value="Genomic_DNA"/>
</dbReference>
<dbReference type="Pfam" id="PF08352">
    <property type="entry name" value="oligo_HPY"/>
    <property type="match status" value="1"/>
</dbReference>